<dbReference type="EMBL" id="JAWHQM010000015">
    <property type="protein sequence ID" value="KAK5630279.1"/>
    <property type="molecule type" value="Genomic_DNA"/>
</dbReference>
<proteinExistence type="predicted"/>
<comment type="caution">
    <text evidence="7">The sequence shown here is derived from an EMBL/GenBank/DDBJ whole genome shotgun (WGS) entry which is preliminary data.</text>
</comment>
<organism evidence="7 8">
    <name type="scientific">Xylaria bambusicola</name>
    <dbReference type="NCBI Taxonomy" id="326684"/>
    <lineage>
        <taxon>Eukaryota</taxon>
        <taxon>Fungi</taxon>
        <taxon>Dikarya</taxon>
        <taxon>Ascomycota</taxon>
        <taxon>Pezizomycotina</taxon>
        <taxon>Sordariomycetes</taxon>
        <taxon>Xylariomycetidae</taxon>
        <taxon>Xylariales</taxon>
        <taxon>Xylariaceae</taxon>
        <taxon>Xylaria</taxon>
    </lineage>
</organism>
<name>A0AAN7UN13_9PEZI</name>
<dbReference type="Proteomes" id="UP001305414">
    <property type="component" value="Unassembled WGS sequence"/>
</dbReference>
<dbReference type="InterPro" id="IPR013520">
    <property type="entry name" value="Ribonucl_H"/>
</dbReference>
<keyword evidence="4" id="KW-0479">Metal-binding</keyword>
<evidence type="ECO:0000256" key="2">
    <source>
        <dbReference type="ARBA" id="ARBA00022801"/>
    </source>
</evidence>
<keyword evidence="8" id="KW-1185">Reference proteome</keyword>
<dbReference type="AlphaFoldDB" id="A0AAN7UN13"/>
<dbReference type="Pfam" id="PF00929">
    <property type="entry name" value="RNase_T"/>
    <property type="match status" value="1"/>
</dbReference>
<dbReference type="InterPro" id="IPR047021">
    <property type="entry name" value="REXO1/3/4-like"/>
</dbReference>
<evidence type="ECO:0000256" key="5">
    <source>
        <dbReference type="SAM" id="MobiDB-lite"/>
    </source>
</evidence>
<evidence type="ECO:0000256" key="1">
    <source>
        <dbReference type="ARBA" id="ARBA00022722"/>
    </source>
</evidence>
<accession>A0AAN7UN13</accession>
<dbReference type="GO" id="GO:0000027">
    <property type="term" value="P:ribosomal large subunit assembly"/>
    <property type="evidence" value="ECO:0007669"/>
    <property type="project" value="TreeGrafter"/>
</dbReference>
<evidence type="ECO:0000313" key="8">
    <source>
        <dbReference type="Proteomes" id="UP001305414"/>
    </source>
</evidence>
<dbReference type="GO" id="GO:0003676">
    <property type="term" value="F:nucleic acid binding"/>
    <property type="evidence" value="ECO:0007669"/>
    <property type="project" value="InterPro"/>
</dbReference>
<keyword evidence="4" id="KW-0863">Zinc-finger</keyword>
<feature type="compositionally biased region" description="Basic residues" evidence="5">
    <location>
        <begin position="393"/>
        <end position="407"/>
    </location>
</feature>
<feature type="domain" description="C2H2-type" evidence="6">
    <location>
        <begin position="18"/>
        <end position="48"/>
    </location>
</feature>
<evidence type="ECO:0000256" key="3">
    <source>
        <dbReference type="ARBA" id="ARBA00022839"/>
    </source>
</evidence>
<dbReference type="PROSITE" id="PS50157">
    <property type="entry name" value="ZINC_FINGER_C2H2_2"/>
    <property type="match status" value="1"/>
</dbReference>
<evidence type="ECO:0000313" key="7">
    <source>
        <dbReference type="EMBL" id="KAK5630279.1"/>
    </source>
</evidence>
<feature type="region of interest" description="Disordered" evidence="5">
    <location>
        <begin position="393"/>
        <end position="416"/>
    </location>
</feature>
<feature type="region of interest" description="Disordered" evidence="5">
    <location>
        <begin position="30"/>
        <end position="67"/>
    </location>
</feature>
<dbReference type="PANTHER" id="PTHR12801:SF114">
    <property type="entry name" value="EXONUCLEASE, PUTATIVE (AFU_ORTHOLOGUE AFUA_7G00870)-RELATED"/>
    <property type="match status" value="1"/>
</dbReference>
<reference evidence="7 8" key="1">
    <citation type="submission" date="2023-10" db="EMBL/GenBank/DDBJ databases">
        <title>Draft genome sequence of Xylaria bambusicola isolate GMP-LS, the root and basal stem rot pathogen of sugarcane in Indonesia.</title>
        <authorList>
            <person name="Selvaraj P."/>
            <person name="Muralishankar V."/>
            <person name="Muruganantham S."/>
            <person name="Sp S."/>
            <person name="Haryani S."/>
            <person name="Lau K.J.X."/>
            <person name="Naqvi N.I."/>
        </authorList>
    </citation>
    <scope>NUCLEOTIDE SEQUENCE [LARGE SCALE GENOMIC DNA]</scope>
    <source>
        <strain evidence="7">GMP-LS</strain>
    </source>
</reference>
<keyword evidence="1" id="KW-0540">Nuclease</keyword>
<protein>
    <recommendedName>
        <fullName evidence="6">C2H2-type domain-containing protein</fullName>
    </recommendedName>
</protein>
<dbReference type="InterPro" id="IPR012337">
    <property type="entry name" value="RNaseH-like_sf"/>
</dbReference>
<dbReference type="PANTHER" id="PTHR12801">
    <property type="entry name" value="RNA EXONUCLEASE REXO1 / RECO3 FAMILY MEMBER-RELATED"/>
    <property type="match status" value="1"/>
</dbReference>
<keyword evidence="3" id="KW-0269">Exonuclease</keyword>
<evidence type="ECO:0000259" key="6">
    <source>
        <dbReference type="PROSITE" id="PS50157"/>
    </source>
</evidence>
<evidence type="ECO:0000256" key="4">
    <source>
        <dbReference type="PROSITE-ProRule" id="PRU00042"/>
    </source>
</evidence>
<dbReference type="InterPro" id="IPR036397">
    <property type="entry name" value="RNaseH_sf"/>
</dbReference>
<dbReference type="GO" id="GO:0006364">
    <property type="term" value="P:rRNA processing"/>
    <property type="evidence" value="ECO:0007669"/>
    <property type="project" value="TreeGrafter"/>
</dbReference>
<keyword evidence="2" id="KW-0378">Hydrolase</keyword>
<dbReference type="GO" id="GO:0004527">
    <property type="term" value="F:exonuclease activity"/>
    <property type="evidence" value="ECO:0007669"/>
    <property type="project" value="UniProtKB-KW"/>
</dbReference>
<dbReference type="GO" id="GO:0008270">
    <property type="term" value="F:zinc ion binding"/>
    <property type="evidence" value="ECO:0007669"/>
    <property type="project" value="UniProtKB-KW"/>
</dbReference>
<dbReference type="Gene3D" id="3.30.420.10">
    <property type="entry name" value="Ribonuclease H-like superfamily/Ribonuclease H"/>
    <property type="match status" value="1"/>
</dbReference>
<sequence>MAPEATSTRPSSSIKMSAYCAPCNRSFKEQSDLDKHLRNSSSHRSPTTRRRPLTVSSSSNNPEATVPAIQTTTQDVKSPWSRIAVSGYTTALGELSAHCHSQKELEEHGYIVRPYDPADYVNAKICKRCHCKQTRVVSRECTFHPSKWNKWNKKKPYKCCNTTTVSRGCRTLPTHDFDLSQRALTYQDFRQTPSASTQPKFRAVAIDCEMAGIDGGASEVILLCAADFFTGAVLVNRLVCPRERITDMRTSIHGIAKSSLDKATAQGQALSGWEGARSELWKYIDDRTIIVGHALEHDLGALRMIHPRAVDSSILSEITVGGRRVRFGLEKLSSELPKIQIRKGKDGIHDCLEDVLAAREVVLFCTGARTKVEFRAWAEAKKREQIRLNTERKKAKQKKANNRHRRMANGGCSSYAIDSDDGDEEYLRWSDIAEDLGWPHPNTGYDPWSD</sequence>
<dbReference type="CDD" id="cd06137">
    <property type="entry name" value="DEDDh_RNase"/>
    <property type="match status" value="1"/>
</dbReference>
<dbReference type="SUPFAM" id="SSF53098">
    <property type="entry name" value="Ribonuclease H-like"/>
    <property type="match status" value="1"/>
</dbReference>
<dbReference type="SMART" id="SM00479">
    <property type="entry name" value="EXOIII"/>
    <property type="match status" value="1"/>
</dbReference>
<dbReference type="InterPro" id="IPR013087">
    <property type="entry name" value="Znf_C2H2_type"/>
</dbReference>
<dbReference type="GO" id="GO:0005634">
    <property type="term" value="C:nucleus"/>
    <property type="evidence" value="ECO:0007669"/>
    <property type="project" value="TreeGrafter"/>
</dbReference>
<gene>
    <name evidence="7" type="ORF">RRF57_005994</name>
</gene>
<keyword evidence="4" id="KW-0862">Zinc</keyword>